<dbReference type="Proteomes" id="UP000299290">
    <property type="component" value="Unassembled WGS sequence"/>
</dbReference>
<comment type="caution">
    <text evidence="1">The sequence shown here is derived from an EMBL/GenBank/DDBJ whole genome shotgun (WGS) entry which is preliminary data.</text>
</comment>
<protein>
    <submittedName>
        <fullName evidence="1">Uncharacterized protein</fullName>
    </submittedName>
</protein>
<reference evidence="1 2" key="1">
    <citation type="journal article" date="2020" name="Int. J. Syst. Evol. Microbiol.">
        <title>Reclassification of Streptomyces castelarensis and Streptomyces sporoclivatus as later heterotypic synonyms of Streptomyces antimycoticus.</title>
        <authorList>
            <person name="Komaki H."/>
            <person name="Tamura T."/>
        </authorList>
    </citation>
    <scope>NUCLEOTIDE SEQUENCE [LARGE SCALE GENOMIC DNA]</scope>
    <source>
        <strain evidence="1 2">NBRC 12839</strain>
    </source>
</reference>
<proteinExistence type="predicted"/>
<organism evidence="1 2">
    <name type="scientific">Streptomyces antimycoticus</name>
    <dbReference type="NCBI Taxonomy" id="68175"/>
    <lineage>
        <taxon>Bacteria</taxon>
        <taxon>Bacillati</taxon>
        <taxon>Actinomycetota</taxon>
        <taxon>Actinomycetes</taxon>
        <taxon>Kitasatosporales</taxon>
        <taxon>Streptomycetaceae</taxon>
        <taxon>Streptomyces</taxon>
        <taxon>Streptomyces violaceusniger group</taxon>
    </lineage>
</organism>
<dbReference type="RefSeq" id="WP_137967677.1">
    <property type="nucleotide sequence ID" value="NZ_BJHV01000001.1"/>
</dbReference>
<dbReference type="AlphaFoldDB" id="A0A4D4KAB3"/>
<keyword evidence="2" id="KW-1185">Reference proteome</keyword>
<evidence type="ECO:0000313" key="1">
    <source>
        <dbReference type="EMBL" id="GDY45925.1"/>
    </source>
</evidence>
<evidence type="ECO:0000313" key="2">
    <source>
        <dbReference type="Proteomes" id="UP000299290"/>
    </source>
</evidence>
<gene>
    <name evidence="1" type="ORF">SANT12839_068070</name>
</gene>
<dbReference type="EMBL" id="BJHV01000001">
    <property type="protein sequence ID" value="GDY45925.1"/>
    <property type="molecule type" value="Genomic_DNA"/>
</dbReference>
<accession>A0A4D4KAB3</accession>
<name>A0A4D4KAB3_9ACTN</name>
<sequence length="278" mass="29869">MQQQDGPDVTLEAVRLSLGQALAEGGSRLLLRLTDEELAVLTSAAEGDRSIAASPHLEGMSAQEREWVLATALRSLVSRDLIEIANTAELDTALKGLNESAQVEIDMRLSPDLDTALTLRKTAERILTLEQTTSAGTSYVYFYVHGSHLLLVEEVTGGGMHTFTLVVSVPEAAEMARRLVDPNGVADVDGPTMELDPRALEAEFVGQPLKNVIENALVVGQLILVARVPGPLLMTYATAEELWMVNVDAPRAPTGVTARSVGQQALVDRIAEMLEFSA</sequence>